<dbReference type="EMBL" id="KZ354277">
    <property type="protein sequence ID" value="PIO61063.1"/>
    <property type="molecule type" value="Genomic_DNA"/>
</dbReference>
<dbReference type="AlphaFoldDB" id="A0A2G9TST0"/>
<evidence type="ECO:0000259" key="1">
    <source>
        <dbReference type="Pfam" id="PF16206"/>
    </source>
</evidence>
<name>A0A2G9TST0_TELCI</name>
<feature type="non-terminal residue" evidence="2">
    <location>
        <position position="1"/>
    </location>
</feature>
<evidence type="ECO:0000313" key="2">
    <source>
        <dbReference type="EMBL" id="PIO61063.1"/>
    </source>
</evidence>
<dbReference type="Proteomes" id="UP000230423">
    <property type="component" value="Unassembled WGS sequence"/>
</dbReference>
<dbReference type="OrthoDB" id="294853at2759"/>
<sequence length="143" mass="16049">REWALQWVIPFAETSLRMAVEFFTATVAYPEVIRSLVVVDIVKVMNDFVRDWNGIGDLRLPRGRITEITSALQAVDSLIGRLAREPSQSELYSQLVSLYPSVVDVVGCTRSDPLLESQLIATLKSYQTLLLLQAVPKLLNKES</sequence>
<dbReference type="InterPro" id="IPR032817">
    <property type="entry name" value="Mon2_C"/>
</dbReference>
<protein>
    <recommendedName>
        <fullName evidence="1">Mon2 C-terminal domain-containing protein</fullName>
    </recommendedName>
</protein>
<accession>A0A2G9TST0</accession>
<reference evidence="2 3" key="1">
    <citation type="submission" date="2015-09" db="EMBL/GenBank/DDBJ databases">
        <title>Draft genome of the parasitic nematode Teladorsagia circumcincta isolate WARC Sus (inbred).</title>
        <authorList>
            <person name="Mitreva M."/>
        </authorList>
    </citation>
    <scope>NUCLEOTIDE SEQUENCE [LARGE SCALE GENOMIC DNA]</scope>
    <source>
        <strain evidence="2 3">S</strain>
    </source>
</reference>
<evidence type="ECO:0000313" key="3">
    <source>
        <dbReference type="Proteomes" id="UP000230423"/>
    </source>
</evidence>
<gene>
    <name evidence="2" type="ORF">TELCIR_17425</name>
</gene>
<organism evidence="2 3">
    <name type="scientific">Teladorsagia circumcincta</name>
    <name type="common">Brown stomach worm</name>
    <name type="synonym">Ostertagia circumcincta</name>
    <dbReference type="NCBI Taxonomy" id="45464"/>
    <lineage>
        <taxon>Eukaryota</taxon>
        <taxon>Metazoa</taxon>
        <taxon>Ecdysozoa</taxon>
        <taxon>Nematoda</taxon>
        <taxon>Chromadorea</taxon>
        <taxon>Rhabditida</taxon>
        <taxon>Rhabditina</taxon>
        <taxon>Rhabditomorpha</taxon>
        <taxon>Strongyloidea</taxon>
        <taxon>Trichostrongylidae</taxon>
        <taxon>Teladorsagia</taxon>
    </lineage>
</organism>
<keyword evidence="3" id="KW-1185">Reference proteome</keyword>
<feature type="domain" description="Mon2 C-terminal" evidence="1">
    <location>
        <begin position="44"/>
        <end position="128"/>
    </location>
</feature>
<dbReference type="Pfam" id="PF16206">
    <property type="entry name" value="Mon2_C"/>
    <property type="match status" value="1"/>
</dbReference>
<proteinExistence type="predicted"/>